<sequence>MNIKRFFSKDLLVVALFVAILMIIIVPLPKGILDFFLVISLSLSLLILLISLYIQKPSDLTTFPTLILILALFRLSLNIATTRSILSEGHNGPEAVSSIISAFGEFVVGGNMVIGIIVFIILVLINFMVVTKGATRVAEVTARFTLDSMPGKQMAIDADLNAGFIDDKQAQIRRKELITEANFYGAMDGSSKFVKGDAVAGIIITMVNLIGGLLIGLFQHDMTIAQSGEIYTILTIGDGLVAQIPALILSTATAIIITRSNMDEDKFANQSISQMIKDSKSLILVGIGMILFGFVPGFPTGILVIMGLLMVFIGYTISVIEAGKENFITKLFVSKESKKVESPSDLKDFKDKKKKSAPDEKKTMENIMKMEVLELKLGVRLLQLVQGDSELLDKIKAIRKTIASELGFIIPQIRISDDSSLPANEYELYLKRIPVSKGRVEINKLLAMGGVPNADLKGLRVKEPVFQLDAIWIDSKLKEEALMKGFTVVDAPTIISTHISELIKKYAEDIITRQDIVDIIDGLKKDFPIVVEEAMKVTSYGSLLKVCKDLLHEKIPIVDMLTIIEAVADIAEFTKIPDVLLEHVRSKLYRLITEKFKDTDNTLHIITIKPDLEQQFIGKLQEQHGVSQLMLSISEINNLVTKTKAMLEKLESKGLGKIVMVVDPLLRKRISEIYEKFGLQLAVLSHAELDSKASFSIEGTLEF</sequence>
<dbReference type="PANTHER" id="PTHR30161">
    <property type="entry name" value="FLAGELLAR EXPORT PROTEIN, MEMBRANE FLHA SUBUNIT-RELATED"/>
    <property type="match status" value="1"/>
</dbReference>
<keyword evidence="3 7" id="KW-1003">Cell membrane</keyword>
<dbReference type="PANTHER" id="PTHR30161:SF1">
    <property type="entry name" value="FLAGELLAR BIOSYNTHESIS PROTEIN FLHA-RELATED"/>
    <property type="match status" value="1"/>
</dbReference>
<dbReference type="InterPro" id="IPR042196">
    <property type="entry name" value="FHIPEP_4"/>
</dbReference>
<gene>
    <name evidence="7 8" type="primary">flhA</name>
    <name evidence="8" type="ORF">CRV08_02545</name>
</gene>
<keyword evidence="4 7" id="KW-0812">Transmembrane</keyword>
<feature type="transmembrane region" description="Helical" evidence="7">
    <location>
        <begin position="279"/>
        <end position="295"/>
    </location>
</feature>
<dbReference type="InterPro" id="IPR006301">
    <property type="entry name" value="FlhA"/>
</dbReference>
<evidence type="ECO:0000256" key="2">
    <source>
        <dbReference type="ARBA" id="ARBA00008835"/>
    </source>
</evidence>
<keyword evidence="8" id="KW-0282">Flagellum</keyword>
<feature type="transmembrane region" description="Helical" evidence="7">
    <location>
        <begin position="12"/>
        <end position="29"/>
    </location>
</feature>
<name>A0A4Q0YH00_9BACT</name>
<evidence type="ECO:0000313" key="8">
    <source>
        <dbReference type="EMBL" id="RXJ69603.1"/>
    </source>
</evidence>
<comment type="subcellular location">
    <subcellularLocation>
        <location evidence="1 7">Cell membrane</location>
        <topology evidence="1 7">Multi-pass membrane protein</topology>
    </subcellularLocation>
</comment>
<keyword evidence="7" id="KW-1006">Bacterial flagellum protein export</keyword>
<feature type="transmembrane region" description="Helical" evidence="7">
    <location>
        <begin position="66"/>
        <end position="86"/>
    </location>
</feature>
<accession>A0A4Q0YH00</accession>
<dbReference type="PIRSF" id="PIRSF005419">
    <property type="entry name" value="FlhA"/>
    <property type="match status" value="1"/>
</dbReference>
<evidence type="ECO:0000256" key="7">
    <source>
        <dbReference type="RuleBase" id="RU364093"/>
    </source>
</evidence>
<evidence type="ECO:0000256" key="6">
    <source>
        <dbReference type="ARBA" id="ARBA00023136"/>
    </source>
</evidence>
<dbReference type="GO" id="GO:0009306">
    <property type="term" value="P:protein secretion"/>
    <property type="evidence" value="ECO:0007669"/>
    <property type="project" value="InterPro"/>
</dbReference>
<feature type="transmembrane region" description="Helical" evidence="7">
    <location>
        <begin position="230"/>
        <end position="258"/>
    </location>
</feature>
<dbReference type="PRINTS" id="PR00949">
    <property type="entry name" value="TYPE3IMAPROT"/>
</dbReference>
<dbReference type="NCBIfam" id="TIGR01398">
    <property type="entry name" value="FlhA"/>
    <property type="match status" value="1"/>
</dbReference>
<protein>
    <recommendedName>
        <fullName evidence="7">Flagellar biosynthesis protein FlhA</fullName>
    </recommendedName>
</protein>
<reference evidence="8 9" key="1">
    <citation type="submission" date="2017-10" db="EMBL/GenBank/DDBJ databases">
        <title>Genomics of the genus Arcobacter.</title>
        <authorList>
            <person name="Perez-Cataluna A."/>
            <person name="Figueras M.J."/>
        </authorList>
    </citation>
    <scope>NUCLEOTIDE SEQUENCE [LARGE SCALE GENOMIC DNA]</scope>
    <source>
        <strain evidence="8 9">CECT 8993</strain>
    </source>
</reference>
<keyword evidence="7" id="KW-0813">Transport</keyword>
<keyword evidence="8" id="KW-0969">Cilium</keyword>
<evidence type="ECO:0000256" key="3">
    <source>
        <dbReference type="ARBA" id="ARBA00022475"/>
    </source>
</evidence>
<keyword evidence="5 7" id="KW-1133">Transmembrane helix</keyword>
<organism evidence="8 9">
    <name type="scientific">Halarcobacter ebronensis</name>
    <dbReference type="NCBI Taxonomy" id="1462615"/>
    <lineage>
        <taxon>Bacteria</taxon>
        <taxon>Pseudomonadati</taxon>
        <taxon>Campylobacterota</taxon>
        <taxon>Epsilonproteobacteria</taxon>
        <taxon>Campylobacterales</taxon>
        <taxon>Arcobacteraceae</taxon>
        <taxon>Halarcobacter</taxon>
    </lineage>
</organism>
<feature type="transmembrane region" description="Helical" evidence="7">
    <location>
        <begin position="198"/>
        <end position="218"/>
    </location>
</feature>
<dbReference type="Proteomes" id="UP000290172">
    <property type="component" value="Unassembled WGS sequence"/>
</dbReference>
<evidence type="ECO:0000313" key="9">
    <source>
        <dbReference type="Proteomes" id="UP000290172"/>
    </source>
</evidence>
<keyword evidence="7" id="KW-0653">Protein transport</keyword>
<dbReference type="EMBL" id="PDKJ01000002">
    <property type="protein sequence ID" value="RXJ69603.1"/>
    <property type="molecule type" value="Genomic_DNA"/>
</dbReference>
<feature type="transmembrane region" description="Helical" evidence="7">
    <location>
        <begin position="35"/>
        <end position="54"/>
    </location>
</feature>
<keyword evidence="7" id="KW-1005">Bacterial flagellum biogenesis</keyword>
<keyword evidence="6 7" id="KW-0472">Membrane</keyword>
<dbReference type="InterPro" id="IPR042193">
    <property type="entry name" value="FHIPEP_3"/>
</dbReference>
<evidence type="ECO:0000256" key="1">
    <source>
        <dbReference type="ARBA" id="ARBA00004651"/>
    </source>
</evidence>
<dbReference type="Gene3D" id="3.40.30.60">
    <property type="entry name" value="FHIPEP family, domain 1"/>
    <property type="match status" value="1"/>
</dbReference>
<evidence type="ECO:0000256" key="5">
    <source>
        <dbReference type="ARBA" id="ARBA00022989"/>
    </source>
</evidence>
<dbReference type="AlphaFoldDB" id="A0A4Q0YH00"/>
<feature type="transmembrane region" description="Helical" evidence="7">
    <location>
        <begin position="106"/>
        <end position="129"/>
    </location>
</feature>
<dbReference type="Pfam" id="PF00771">
    <property type="entry name" value="FHIPEP"/>
    <property type="match status" value="1"/>
</dbReference>
<dbReference type="InterPro" id="IPR042194">
    <property type="entry name" value="FHIPEP_1"/>
</dbReference>
<comment type="caution">
    <text evidence="8">The sequence shown here is derived from an EMBL/GenBank/DDBJ whole genome shotgun (WGS) entry which is preliminary data.</text>
</comment>
<dbReference type="Gene3D" id="3.40.50.12790">
    <property type="entry name" value="FHIPEP family, domain 4"/>
    <property type="match status" value="1"/>
</dbReference>
<dbReference type="InterPro" id="IPR001712">
    <property type="entry name" value="T3SS_FHIPEP"/>
</dbReference>
<dbReference type="Gene3D" id="1.10.8.540">
    <property type="entry name" value="FHIPEP family, domain 3"/>
    <property type="match status" value="1"/>
</dbReference>
<dbReference type="GO" id="GO:0044780">
    <property type="term" value="P:bacterial-type flagellum assembly"/>
    <property type="evidence" value="ECO:0007669"/>
    <property type="project" value="InterPro"/>
</dbReference>
<keyword evidence="8" id="KW-0966">Cell projection</keyword>
<proteinExistence type="inferred from homology"/>
<dbReference type="GO" id="GO:0005886">
    <property type="term" value="C:plasma membrane"/>
    <property type="evidence" value="ECO:0007669"/>
    <property type="project" value="UniProtKB-SubCell"/>
</dbReference>
<comment type="function">
    <text evidence="7">Required for formation of the rod structure of the flagellar apparatus. Together with FliI and FliH, may constitute the export apparatus of flagellin.</text>
</comment>
<evidence type="ECO:0000256" key="4">
    <source>
        <dbReference type="ARBA" id="ARBA00022692"/>
    </source>
</evidence>
<comment type="similarity">
    <text evidence="2 7">Belongs to the FHIPEP (flagella/HR/invasion proteins export pore) family.</text>
</comment>
<dbReference type="RefSeq" id="WP_128978757.1">
    <property type="nucleotide sequence ID" value="NZ_PDKJ01000002.1"/>
</dbReference>